<proteinExistence type="predicted"/>
<sequence length="738" mass="81770">MSFQPRLRPLSLAIASLFAVPAFAAPMPINFAQTGFSGLLRTPHAEVVNFGDITASYNVEDNIVYHRDHPSGIYQQGAHKTLLLGVGLLPSVEFAVQNTHKRFNGEGGYHGGAGSDLSYATKISSRYLFPDSPFSFAVGMQDITKRGDATFHQNHYAVASYRYGPLRFSLGGGSGDKKNQMGEDYLSGVFGGVEYQAFDWLQLVADHDGTGANVGLKLSSPQGWLPDRWRLDTVIQGYSNSETHNRDNGYAGVQLTIPLTSGTRSSVAEKQRAQARYGAKEPSGTPRSSVSPQSPPKPDKTRPAPNANATPNAESHYLSAVERGQLANGRSASPIQPNGAESSHSGSAIDVTERLLKALGDEGFENIRIQQHDGKLAVAAENNLYSWNEMDAIGAILAQISDIYADDFEFYLLNNRIPVMKIEGNGDGYAAFLGENHTVAEQQLSVQTFDVGREYGQVGWDSGYQYSGAWVPRINLAPNLRSTIGTEWGVFDYSLALGTNLVMDMWKGASVDVRHLLPVSASDDPKASNRPVAEHVSEIDRALIHQAVSLPYGVFTQFSAGLVYSDYFGVQNESKWQSPSGRHAFRFNGGYFEHRDLDYTMTPSLGYYRYARADWDWAFEAHTGEYLYGDSGYGVRSIHWFGDTQVSIEFNQTTSTFAGLYFSFPLGPQRNMRPRGFQVTGTDQWRWGYYTRADSGVNYLSPFSIQQLDLQHSIDRVYFNRDRLSPEYIRANVKRLRE</sequence>
<dbReference type="Proteomes" id="UP001499988">
    <property type="component" value="Unassembled WGS sequence"/>
</dbReference>
<gene>
    <name evidence="3" type="ORF">GCM10023333_04860</name>
</gene>
<comment type="caution">
    <text evidence="3">The sequence shown here is derived from an EMBL/GenBank/DDBJ whole genome shotgun (WGS) entry which is preliminary data.</text>
</comment>
<dbReference type="InterPro" id="IPR010344">
    <property type="entry name" value="YbjH"/>
</dbReference>
<evidence type="ECO:0000256" key="1">
    <source>
        <dbReference type="SAM" id="MobiDB-lite"/>
    </source>
</evidence>
<evidence type="ECO:0000313" key="4">
    <source>
        <dbReference type="Proteomes" id="UP001499988"/>
    </source>
</evidence>
<organism evidence="3 4">
    <name type="scientific">Ferrimonas pelagia</name>
    <dbReference type="NCBI Taxonomy" id="1177826"/>
    <lineage>
        <taxon>Bacteria</taxon>
        <taxon>Pseudomonadati</taxon>
        <taxon>Pseudomonadota</taxon>
        <taxon>Gammaproteobacteria</taxon>
        <taxon>Alteromonadales</taxon>
        <taxon>Ferrimonadaceae</taxon>
        <taxon>Ferrimonas</taxon>
    </lineage>
</organism>
<dbReference type="EMBL" id="BAABJZ010000006">
    <property type="protein sequence ID" value="GAA4874794.1"/>
    <property type="molecule type" value="Genomic_DNA"/>
</dbReference>
<reference evidence="4" key="1">
    <citation type="journal article" date="2019" name="Int. J. Syst. Evol. Microbiol.">
        <title>The Global Catalogue of Microorganisms (GCM) 10K type strain sequencing project: providing services to taxonomists for standard genome sequencing and annotation.</title>
        <authorList>
            <consortium name="The Broad Institute Genomics Platform"/>
            <consortium name="The Broad Institute Genome Sequencing Center for Infectious Disease"/>
            <person name="Wu L."/>
            <person name="Ma J."/>
        </authorList>
    </citation>
    <scope>NUCLEOTIDE SEQUENCE [LARGE SCALE GENOMIC DNA]</scope>
    <source>
        <strain evidence="4">JCM 18401</strain>
    </source>
</reference>
<dbReference type="RefSeq" id="WP_345333052.1">
    <property type="nucleotide sequence ID" value="NZ_BAABJZ010000006.1"/>
</dbReference>
<evidence type="ECO:0000256" key="2">
    <source>
        <dbReference type="SAM" id="SignalP"/>
    </source>
</evidence>
<feature type="region of interest" description="Disordered" evidence="1">
    <location>
        <begin position="262"/>
        <end position="312"/>
    </location>
</feature>
<feature type="chain" id="PRO_5045754185" description="Exopolysaccharide biosynthesis protein YbjH" evidence="2">
    <location>
        <begin position="25"/>
        <end position="738"/>
    </location>
</feature>
<feature type="signal peptide" evidence="2">
    <location>
        <begin position="1"/>
        <end position="24"/>
    </location>
</feature>
<name>A0ABP9EFA6_9GAMM</name>
<keyword evidence="4" id="KW-1185">Reference proteome</keyword>
<dbReference type="Pfam" id="PF06082">
    <property type="entry name" value="YjbH"/>
    <property type="match status" value="1"/>
</dbReference>
<feature type="compositionally biased region" description="Low complexity" evidence="1">
    <location>
        <begin position="303"/>
        <end position="312"/>
    </location>
</feature>
<evidence type="ECO:0000313" key="3">
    <source>
        <dbReference type="EMBL" id="GAA4874794.1"/>
    </source>
</evidence>
<evidence type="ECO:0008006" key="5">
    <source>
        <dbReference type="Google" id="ProtNLM"/>
    </source>
</evidence>
<protein>
    <recommendedName>
        <fullName evidence="5">Exopolysaccharide biosynthesis protein YbjH</fullName>
    </recommendedName>
</protein>
<accession>A0ABP9EFA6</accession>
<keyword evidence="2" id="KW-0732">Signal</keyword>